<evidence type="ECO:0000259" key="1">
    <source>
        <dbReference type="Pfam" id="PF13622"/>
    </source>
</evidence>
<sequence length="268" mass="27756">MAYPSNTPLGRFGIETLEQGPERCVATIPATPLVNPLSHAPTIATLALLVDHLGGLINHCRRGPGQWTVSSELSLEVVPDAVDVLAATPGAPVLGISRPLGRRADDALGLCELSSGGQPLATATVRSFYIAAPDTVAQDWPADAEGVAPGPTLRELMTLDVGETGGAATVLLQGEDAALNNLVGVVHGGISSMGLELAACAEVNRDAEGAPYRTASLRVNFLRPFHSGAQARYVADRLHRGRSTGVAEAKAVGSDGRVAMLGRLTAYR</sequence>
<dbReference type="InterPro" id="IPR029069">
    <property type="entry name" value="HotDog_dom_sf"/>
</dbReference>
<dbReference type="KEGG" id="mpof:MPOR_03080"/>
<protein>
    <submittedName>
        <fullName evidence="2">Phenylacetic acid degradation protein</fullName>
    </submittedName>
</protein>
<feature type="domain" description="Acyl-CoA thioesterase-like N-terminal HotDog" evidence="1">
    <location>
        <begin position="183"/>
        <end position="261"/>
    </location>
</feature>
<dbReference type="AlphaFoldDB" id="A0A6N4V135"/>
<dbReference type="Pfam" id="PF13622">
    <property type="entry name" value="4HBT_3"/>
    <property type="match status" value="1"/>
</dbReference>
<dbReference type="Gene3D" id="3.10.129.10">
    <property type="entry name" value="Hotdog Thioesterase"/>
    <property type="match status" value="1"/>
</dbReference>
<evidence type="ECO:0000313" key="2">
    <source>
        <dbReference type="EMBL" id="BBX49282.1"/>
    </source>
</evidence>
<reference evidence="2 3" key="1">
    <citation type="journal article" date="2019" name="Emerg. Microbes Infect.">
        <title>Comprehensive subspecies identification of 175 nontuberculous mycobacteria species based on 7547 genomic profiles.</title>
        <authorList>
            <person name="Matsumoto Y."/>
            <person name="Kinjo T."/>
            <person name="Motooka D."/>
            <person name="Nabeya D."/>
            <person name="Jung N."/>
            <person name="Uechi K."/>
            <person name="Horii T."/>
            <person name="Iida T."/>
            <person name="Fujita J."/>
            <person name="Nakamura S."/>
        </authorList>
    </citation>
    <scope>NUCLEOTIDE SEQUENCE [LARGE SCALE GENOMIC DNA]</scope>
    <source>
        <strain evidence="2 3">JCM 12603</strain>
    </source>
</reference>
<dbReference type="Proteomes" id="UP000466785">
    <property type="component" value="Chromosome"/>
</dbReference>
<name>A0A6N4V135_9MYCO</name>
<accession>A0A6N4V135</accession>
<dbReference type="SUPFAM" id="SSF54637">
    <property type="entry name" value="Thioesterase/thiol ester dehydrase-isomerase"/>
    <property type="match status" value="2"/>
</dbReference>
<dbReference type="InterPro" id="IPR003736">
    <property type="entry name" value="PAAI_dom"/>
</dbReference>
<dbReference type="GO" id="GO:0016790">
    <property type="term" value="F:thiolester hydrolase activity"/>
    <property type="evidence" value="ECO:0007669"/>
    <property type="project" value="UniProtKB-ARBA"/>
</dbReference>
<organism evidence="2 3">
    <name type="scientific">Mycolicibacterium poriferae</name>
    <dbReference type="NCBI Taxonomy" id="39694"/>
    <lineage>
        <taxon>Bacteria</taxon>
        <taxon>Bacillati</taxon>
        <taxon>Actinomycetota</taxon>
        <taxon>Actinomycetes</taxon>
        <taxon>Mycobacteriales</taxon>
        <taxon>Mycobacteriaceae</taxon>
        <taxon>Mycolicibacterium</taxon>
    </lineage>
</organism>
<evidence type="ECO:0000313" key="3">
    <source>
        <dbReference type="Proteomes" id="UP000466785"/>
    </source>
</evidence>
<dbReference type="CDD" id="cd03443">
    <property type="entry name" value="PaaI_thioesterase"/>
    <property type="match status" value="1"/>
</dbReference>
<dbReference type="InterPro" id="IPR049449">
    <property type="entry name" value="TesB_ACOT8-like_N"/>
</dbReference>
<proteinExistence type="predicted"/>
<keyword evidence="3" id="KW-1185">Reference proteome</keyword>
<gene>
    <name evidence="2" type="ORF">MPOR_03080</name>
</gene>
<dbReference type="RefSeq" id="WP_163672187.1">
    <property type="nucleotide sequence ID" value="NZ_AP022570.1"/>
</dbReference>
<dbReference type="NCBIfam" id="TIGR00369">
    <property type="entry name" value="unchar_dom_1"/>
    <property type="match status" value="1"/>
</dbReference>
<dbReference type="EMBL" id="AP022570">
    <property type="protein sequence ID" value="BBX49282.1"/>
    <property type="molecule type" value="Genomic_DNA"/>
</dbReference>